<keyword evidence="6" id="KW-1185">Reference proteome</keyword>
<feature type="domain" description="Gfo/Idh/MocA-like oxidoreductase N-terminal" evidence="3">
    <location>
        <begin position="5"/>
        <end position="121"/>
    </location>
</feature>
<accession>A0A853CMW6</accession>
<gene>
    <name evidence="5" type="ORF">GGQ55_004809</name>
</gene>
<sequence>MSLPRWAIVGTGGISRTVVGDLHLAENVELVAVASRTAEAAEQFATAHEVPRWHGSYEALFADEDVDVVYIGTPIGTHLEVASAALLAGKHVLLEKAFATTADEARELAALAAERGRFLMEAMWMRFNPTIRRLLDEVRGGAIGEVRTVQASFGFPPPPDAIHWRRDLGGGALLDMGVYPLTFAQLLLGEPSSIEATGELREDGLDLTASVHLRYGDGRFASLLTSLRGFISPAGSVGGTDGLISVGPLFLAAESFTVVRPPSGEPRTVAESREGRGYVPMFRAVGQAVADGLLEHPDRPLRDTIAVLEVVDEVRRQLSSS</sequence>
<dbReference type="PANTHER" id="PTHR22604">
    <property type="entry name" value="OXIDOREDUCTASES"/>
    <property type="match status" value="1"/>
</dbReference>
<dbReference type="Proteomes" id="UP000541969">
    <property type="component" value="Unassembled WGS sequence"/>
</dbReference>
<dbReference type="GO" id="GO:0000166">
    <property type="term" value="F:nucleotide binding"/>
    <property type="evidence" value="ECO:0007669"/>
    <property type="project" value="InterPro"/>
</dbReference>
<dbReference type="RefSeq" id="WP_179721192.1">
    <property type="nucleotide sequence ID" value="NZ_JACBZT010000001.1"/>
</dbReference>
<dbReference type="EMBL" id="JACBZT010000001">
    <property type="protein sequence ID" value="NYJ08531.1"/>
    <property type="molecule type" value="Genomic_DNA"/>
</dbReference>
<evidence type="ECO:0000259" key="3">
    <source>
        <dbReference type="Pfam" id="PF01408"/>
    </source>
</evidence>
<dbReference type="Pfam" id="PF22725">
    <property type="entry name" value="GFO_IDH_MocA_C3"/>
    <property type="match status" value="1"/>
</dbReference>
<comment type="caution">
    <text evidence="5">The sequence shown here is derived from an EMBL/GenBank/DDBJ whole genome shotgun (WGS) entry which is preliminary data.</text>
</comment>
<dbReference type="AlphaFoldDB" id="A0A853CMW6"/>
<dbReference type="PANTHER" id="PTHR22604:SF105">
    <property type="entry name" value="TRANS-1,2-DIHYDROBENZENE-1,2-DIOL DEHYDROGENASE"/>
    <property type="match status" value="1"/>
</dbReference>
<evidence type="ECO:0000259" key="4">
    <source>
        <dbReference type="Pfam" id="PF22725"/>
    </source>
</evidence>
<dbReference type="InterPro" id="IPR055170">
    <property type="entry name" value="GFO_IDH_MocA-like_dom"/>
</dbReference>
<evidence type="ECO:0000313" key="6">
    <source>
        <dbReference type="Proteomes" id="UP000541969"/>
    </source>
</evidence>
<proteinExistence type="inferred from homology"/>
<evidence type="ECO:0000256" key="2">
    <source>
        <dbReference type="ARBA" id="ARBA00023002"/>
    </source>
</evidence>
<dbReference type="Gene3D" id="3.30.360.10">
    <property type="entry name" value="Dihydrodipicolinate Reductase, domain 2"/>
    <property type="match status" value="1"/>
</dbReference>
<dbReference type="InterPro" id="IPR036291">
    <property type="entry name" value="NAD(P)-bd_dom_sf"/>
</dbReference>
<dbReference type="SUPFAM" id="SSF51735">
    <property type="entry name" value="NAD(P)-binding Rossmann-fold domains"/>
    <property type="match status" value="1"/>
</dbReference>
<dbReference type="InterPro" id="IPR050984">
    <property type="entry name" value="Gfo/Idh/MocA_domain"/>
</dbReference>
<reference evidence="5 6" key="1">
    <citation type="submission" date="2020-07" db="EMBL/GenBank/DDBJ databases">
        <title>Sequencing the genomes of 1000 actinobacteria strains.</title>
        <authorList>
            <person name="Klenk H.-P."/>
        </authorList>
    </citation>
    <scope>NUCLEOTIDE SEQUENCE [LARGE SCALE GENOMIC DNA]</scope>
    <source>
        <strain evidence="5 6">DSM 104001</strain>
    </source>
</reference>
<feature type="domain" description="GFO/IDH/MocA-like oxidoreductase" evidence="4">
    <location>
        <begin position="132"/>
        <end position="242"/>
    </location>
</feature>
<evidence type="ECO:0000313" key="5">
    <source>
        <dbReference type="EMBL" id="NYJ08531.1"/>
    </source>
</evidence>
<dbReference type="GO" id="GO:0016491">
    <property type="term" value="F:oxidoreductase activity"/>
    <property type="evidence" value="ECO:0007669"/>
    <property type="project" value="UniProtKB-KW"/>
</dbReference>
<dbReference type="Pfam" id="PF01408">
    <property type="entry name" value="GFO_IDH_MocA"/>
    <property type="match status" value="1"/>
</dbReference>
<organism evidence="5 6">
    <name type="scientific">Petropleomorpha daqingensis</name>
    <dbReference type="NCBI Taxonomy" id="2026353"/>
    <lineage>
        <taxon>Bacteria</taxon>
        <taxon>Bacillati</taxon>
        <taxon>Actinomycetota</taxon>
        <taxon>Actinomycetes</taxon>
        <taxon>Geodermatophilales</taxon>
        <taxon>Geodermatophilaceae</taxon>
        <taxon>Petropleomorpha</taxon>
    </lineage>
</organism>
<protein>
    <submittedName>
        <fullName evidence="5">Putative dehydrogenase</fullName>
    </submittedName>
</protein>
<name>A0A853CMW6_9ACTN</name>
<evidence type="ECO:0000256" key="1">
    <source>
        <dbReference type="ARBA" id="ARBA00010928"/>
    </source>
</evidence>
<dbReference type="InterPro" id="IPR000683">
    <property type="entry name" value="Gfo/Idh/MocA-like_OxRdtase_N"/>
</dbReference>
<dbReference type="Gene3D" id="3.40.50.720">
    <property type="entry name" value="NAD(P)-binding Rossmann-like Domain"/>
    <property type="match status" value="1"/>
</dbReference>
<dbReference type="SUPFAM" id="SSF55347">
    <property type="entry name" value="Glyceraldehyde-3-phosphate dehydrogenase-like, C-terminal domain"/>
    <property type="match status" value="1"/>
</dbReference>
<comment type="similarity">
    <text evidence="1">Belongs to the Gfo/Idh/MocA family.</text>
</comment>
<keyword evidence="2" id="KW-0560">Oxidoreductase</keyword>